<gene>
    <name evidence="1" type="ORF">Tci_008604</name>
</gene>
<sequence length="691" mass="79807">MTFEEIKAKFNMVWKHVEDFIPMGSKEEAKRHKRKGIRSDQESLKKLKSSEEVIKDVKSTKEIPEEKIKEMMQLVHTEGQRSYWKIIKLGGSLACYQFFIDLLKQLDREDLNQLWALVKEYLSIRPATNPDLSFQQNADVQRRQSESQAQIYQIDLKHADKVLSMQDDELEAIELKEVVEVVTTTILMTEVLTAASATIIAATSITVATITAAPSATRRRKGVVIRDPEETTTPSIIINFEPKSKDKGKEIMFEEPKPQKKQAQIEQDEACTRELEAKLNKNINWDDVIDQMQRKEKEDNAVMREDLEVLWQLVKERFASLKPKSFSDDFLLTTLAYERRIDIIDADDETTLVNDADNEMFNVDDLGGEELAKRLQVQEQAEFSDVEKATLFQQLLEKGRKHFVAKRVEEKRNKPTTQAQKRKIICTYLKNIKGYKLKDEEVAIDAISLAVKSPRIVNWKIYKEGKKSYYQIIRADGKSQMYMFFSQMLKCFDREDLKNLYKLVKARYASTRPVKNMDYLLWSDMKLMFKPHVEDEGRIVRIKSLLDAVGITATQVCVNAAQLELVMLVSFNEKYIKCILLLVEVKTTSTKLMLPRKLILQHLETFGGNTRDLDSIWEENRHAFGSAVKFKDVGIKSLLDAVRITVAQVCVNAAQLEFVLLVNFNEKYTKCLLLLVEVKTANTKLMLLRKL</sequence>
<proteinExistence type="predicted"/>
<accession>A0A6L2JI65</accession>
<protein>
    <submittedName>
        <fullName evidence="1">Uncharacterized protein</fullName>
    </submittedName>
</protein>
<dbReference type="EMBL" id="BKCJ010000831">
    <property type="protein sequence ID" value="GEU36626.1"/>
    <property type="molecule type" value="Genomic_DNA"/>
</dbReference>
<comment type="caution">
    <text evidence="1">The sequence shown here is derived from an EMBL/GenBank/DDBJ whole genome shotgun (WGS) entry which is preliminary data.</text>
</comment>
<dbReference type="AlphaFoldDB" id="A0A6L2JI65"/>
<evidence type="ECO:0000313" key="1">
    <source>
        <dbReference type="EMBL" id="GEU36626.1"/>
    </source>
</evidence>
<reference evidence="1" key="1">
    <citation type="journal article" date="2019" name="Sci. Rep.">
        <title>Draft genome of Tanacetum cinerariifolium, the natural source of mosquito coil.</title>
        <authorList>
            <person name="Yamashiro T."/>
            <person name="Shiraishi A."/>
            <person name="Satake H."/>
            <person name="Nakayama K."/>
        </authorList>
    </citation>
    <scope>NUCLEOTIDE SEQUENCE</scope>
</reference>
<name>A0A6L2JI65_TANCI</name>
<organism evidence="1">
    <name type="scientific">Tanacetum cinerariifolium</name>
    <name type="common">Dalmatian daisy</name>
    <name type="synonym">Chrysanthemum cinerariifolium</name>
    <dbReference type="NCBI Taxonomy" id="118510"/>
    <lineage>
        <taxon>Eukaryota</taxon>
        <taxon>Viridiplantae</taxon>
        <taxon>Streptophyta</taxon>
        <taxon>Embryophyta</taxon>
        <taxon>Tracheophyta</taxon>
        <taxon>Spermatophyta</taxon>
        <taxon>Magnoliopsida</taxon>
        <taxon>eudicotyledons</taxon>
        <taxon>Gunneridae</taxon>
        <taxon>Pentapetalae</taxon>
        <taxon>asterids</taxon>
        <taxon>campanulids</taxon>
        <taxon>Asterales</taxon>
        <taxon>Asteraceae</taxon>
        <taxon>Asteroideae</taxon>
        <taxon>Anthemideae</taxon>
        <taxon>Anthemidinae</taxon>
        <taxon>Tanacetum</taxon>
    </lineage>
</organism>